<gene>
    <name evidence="1" type="ORF">RPERSI_LOCUS13192</name>
</gene>
<name>A0ACA9Q9K2_9GLOM</name>
<sequence length="233" mass="27073">EISNNLYAPEVAPIRKRKEKTKRLRPLGMKLWKIMKRRLRNKKKNKFMTTLQEYLDQTYPTKQEKERVGVIYFTDISPKKREKIAENRIPEVRIDGSYLKTPLTKLKFKNLPNPELMKILNIYNNNIQPTDIEVFSKFVNLTCLKIGTEKEVFRNGKHNKFYGSLKSYKNLTKLERICIEATDVDSGLEHLPMSLAKSTAKRAIENEEGGYLFIECSPHDALLAAIKPEASPK</sequence>
<comment type="caution">
    <text evidence="1">The sequence shown here is derived from an EMBL/GenBank/DDBJ whole genome shotgun (WGS) entry which is preliminary data.</text>
</comment>
<feature type="non-terminal residue" evidence="1">
    <location>
        <position position="1"/>
    </location>
</feature>
<accession>A0ACA9Q9K2</accession>
<reference evidence="1" key="1">
    <citation type="submission" date="2021-06" db="EMBL/GenBank/DDBJ databases">
        <authorList>
            <person name="Kallberg Y."/>
            <person name="Tangrot J."/>
            <person name="Rosling A."/>
        </authorList>
    </citation>
    <scope>NUCLEOTIDE SEQUENCE</scope>
    <source>
        <strain evidence="1">MA461A</strain>
    </source>
</reference>
<proteinExistence type="predicted"/>
<protein>
    <submittedName>
        <fullName evidence="1">1531_t:CDS:1</fullName>
    </submittedName>
</protein>
<dbReference type="Proteomes" id="UP000789920">
    <property type="component" value="Unassembled WGS sequence"/>
</dbReference>
<organism evidence="1 2">
    <name type="scientific">Racocetra persica</name>
    <dbReference type="NCBI Taxonomy" id="160502"/>
    <lineage>
        <taxon>Eukaryota</taxon>
        <taxon>Fungi</taxon>
        <taxon>Fungi incertae sedis</taxon>
        <taxon>Mucoromycota</taxon>
        <taxon>Glomeromycotina</taxon>
        <taxon>Glomeromycetes</taxon>
        <taxon>Diversisporales</taxon>
        <taxon>Gigasporaceae</taxon>
        <taxon>Racocetra</taxon>
    </lineage>
</organism>
<keyword evidence="2" id="KW-1185">Reference proteome</keyword>
<evidence type="ECO:0000313" key="2">
    <source>
        <dbReference type="Proteomes" id="UP000789920"/>
    </source>
</evidence>
<dbReference type="EMBL" id="CAJVQC010028997">
    <property type="protein sequence ID" value="CAG8741373.1"/>
    <property type="molecule type" value="Genomic_DNA"/>
</dbReference>
<evidence type="ECO:0000313" key="1">
    <source>
        <dbReference type="EMBL" id="CAG8741373.1"/>
    </source>
</evidence>